<dbReference type="InterPro" id="IPR036909">
    <property type="entry name" value="Cyt_c-like_dom_sf"/>
</dbReference>
<feature type="signal peptide" evidence="1">
    <location>
        <begin position="1"/>
        <end position="30"/>
    </location>
</feature>
<evidence type="ECO:0000259" key="4">
    <source>
        <dbReference type="Pfam" id="PF09100"/>
    </source>
</evidence>
<name>A0ABX2BA20_9GAMM</name>
<sequence>MRGELPVMRHVIPTGLCSLALLLPTGTVLASAGSEAIDRHCSACHQTQSGPESWSRISAQRKTPEGWDMTIARMQTMHGLELPQEARRDIVKFLADTRGLAPEESASQRGLIERRLNRIESFDHGSYQEMCARCHTGGRAQLQRRPQEEWERLVHFHVGQFQTIEYQSMARDRDWFDLALNEIAPWLAETQGLESEAWEAWQQADHTAPEGDWQLWGHWPGEGDFYADVTINAAEGEDAYSLSLDGAFTSGRPLSGEGQAIVYTGYEWRANLNINGRDLKQVLDLSGTHPSGRIFDDHDDAFGMMVEMIPHEAAEPAVLASLPASLKAGEHSRLVLLGHGLGEGEISLGEGVTVRKVVERSDMRLVLDVETSNDLTPGWLAIQVGEISAERMLVGYHTVDRLEVSPALGVARIGNDKTPPVSGVFTAAGYLDGDDETIPLGQVPVRWSVSPWDEIAERDEDARFAGILDAATGIFSPAGAGPNPLRQYNANSVGNLRVTASVVGQEAVQDEAQLIVTVQRWNNPPLR</sequence>
<feature type="chain" id="PRO_5046089909" evidence="1">
    <location>
        <begin position="31"/>
        <end position="527"/>
    </location>
</feature>
<dbReference type="InterPro" id="IPR009111">
    <property type="entry name" value="QH-AmDH_asu_dom2"/>
</dbReference>
<dbReference type="InterPro" id="IPR014756">
    <property type="entry name" value="Ig_E-set"/>
</dbReference>
<gene>
    <name evidence="6" type="primary">peaA</name>
    <name evidence="6" type="ORF">DDR56_10370</name>
</gene>
<dbReference type="InterPro" id="IPR015182">
    <property type="entry name" value="QH-AmDH_asu_heme-bd_dom"/>
</dbReference>
<evidence type="ECO:0000259" key="5">
    <source>
        <dbReference type="Pfam" id="PF14930"/>
    </source>
</evidence>
<organism evidence="6 7">
    <name type="scientific">Vreelandella venusta</name>
    <dbReference type="NCBI Taxonomy" id="44935"/>
    <lineage>
        <taxon>Bacteria</taxon>
        <taxon>Pseudomonadati</taxon>
        <taxon>Pseudomonadota</taxon>
        <taxon>Gammaproteobacteria</taxon>
        <taxon>Oceanospirillales</taxon>
        <taxon>Halomonadaceae</taxon>
        <taxon>Vreelandella</taxon>
    </lineage>
</organism>
<dbReference type="NCBIfam" id="TIGR03908">
    <property type="entry name" value="QH_alpha"/>
    <property type="match status" value="1"/>
</dbReference>
<evidence type="ECO:0000313" key="6">
    <source>
        <dbReference type="EMBL" id="NPT30965.1"/>
    </source>
</evidence>
<dbReference type="EMBL" id="QDKN01000004">
    <property type="protein sequence ID" value="NPT30965.1"/>
    <property type="molecule type" value="Genomic_DNA"/>
</dbReference>
<dbReference type="InterPro" id="IPR015184">
    <property type="entry name" value="QH-AmDH_asu_dom_IV"/>
</dbReference>
<feature type="domain" description="Quinohemoprotein amine dehydrogenase alpha subunit" evidence="5">
    <location>
        <begin position="209"/>
        <end position="307"/>
    </location>
</feature>
<dbReference type="SUPFAM" id="SSF46626">
    <property type="entry name" value="Cytochrome c"/>
    <property type="match status" value="2"/>
</dbReference>
<dbReference type="SUPFAM" id="SSF69298">
    <property type="entry name" value="Quinohemoprotein amine dehydrogenase A chain, domain 3"/>
    <property type="match status" value="1"/>
</dbReference>
<feature type="domain" description="Quinohemoprotein amine dehydrogenase alpha subunit" evidence="4">
    <location>
        <begin position="402"/>
        <end position="526"/>
    </location>
</feature>
<feature type="domain" description="Quinohemoprotein amine dehydrogenase alpha subunit" evidence="3">
    <location>
        <begin position="315"/>
        <end position="396"/>
    </location>
</feature>
<dbReference type="SUPFAM" id="SSF81296">
    <property type="entry name" value="E set domains"/>
    <property type="match status" value="2"/>
</dbReference>
<dbReference type="Gene3D" id="2.40.128.120">
    <property type="entry name" value="Quinohemoprotein amine dehydrogenase alpha subunit, domain 2"/>
    <property type="match status" value="1"/>
</dbReference>
<reference evidence="6 7" key="1">
    <citation type="submission" date="2018-04" db="EMBL/GenBank/DDBJ databases">
        <authorList>
            <person name="Li G."/>
            <person name="Du W."/>
            <person name="Bai Y."/>
        </authorList>
    </citation>
    <scope>NUCLEOTIDE SEQUENCE [LARGE SCALE GENOMIC DNA]</scope>
    <source>
        <strain evidence="6 7">YYYZ-3</strain>
    </source>
</reference>
<dbReference type="InterPro" id="IPR023887">
    <property type="entry name" value="QH-AmDH_asu"/>
</dbReference>
<keyword evidence="7" id="KW-1185">Reference proteome</keyword>
<dbReference type="Pfam" id="PF09099">
    <property type="entry name" value="Qn_am_d_aIII"/>
    <property type="match status" value="1"/>
</dbReference>
<evidence type="ECO:0000259" key="3">
    <source>
        <dbReference type="Pfam" id="PF09099"/>
    </source>
</evidence>
<dbReference type="Gene3D" id="1.10.760.10">
    <property type="entry name" value="Cytochrome c-like domain"/>
    <property type="match status" value="1"/>
</dbReference>
<accession>A0ABX2BA20</accession>
<feature type="domain" description="Quinohemoprotein amine dehydrogenase alpha subunit haem binding" evidence="2">
    <location>
        <begin position="32"/>
        <end position="198"/>
    </location>
</feature>
<dbReference type="InterPro" id="IPR015183">
    <property type="entry name" value="QH-AmDH_asu_dom_III"/>
</dbReference>
<proteinExistence type="predicted"/>
<protein>
    <submittedName>
        <fullName evidence="6">Quinohemoprotein amine dehydrogenase subunit alpha</fullName>
    </submittedName>
</protein>
<dbReference type="InterPro" id="IPR036718">
    <property type="entry name" value="H-AmDH_asu_dom2_sf"/>
</dbReference>
<dbReference type="Gene3D" id="2.60.40.10">
    <property type="entry name" value="Immunoglobulins"/>
    <property type="match status" value="2"/>
</dbReference>
<evidence type="ECO:0000256" key="1">
    <source>
        <dbReference type="SAM" id="SignalP"/>
    </source>
</evidence>
<dbReference type="Pfam" id="PF09098">
    <property type="entry name" value="Dehyd-heme_bind"/>
    <property type="match status" value="1"/>
</dbReference>
<evidence type="ECO:0000313" key="7">
    <source>
        <dbReference type="Proteomes" id="UP001318401"/>
    </source>
</evidence>
<dbReference type="Pfam" id="PF14930">
    <property type="entry name" value="Qn_am_d_aII"/>
    <property type="match status" value="1"/>
</dbReference>
<dbReference type="InterPro" id="IPR013783">
    <property type="entry name" value="Ig-like_fold"/>
</dbReference>
<comment type="caution">
    <text evidence="6">The sequence shown here is derived from an EMBL/GenBank/DDBJ whole genome shotgun (WGS) entry which is preliminary data.</text>
</comment>
<evidence type="ECO:0000259" key="2">
    <source>
        <dbReference type="Pfam" id="PF09098"/>
    </source>
</evidence>
<dbReference type="Proteomes" id="UP001318401">
    <property type="component" value="Unassembled WGS sequence"/>
</dbReference>
<keyword evidence="1" id="KW-0732">Signal</keyword>
<dbReference type="Pfam" id="PF09100">
    <property type="entry name" value="Qn_am_d_aIV"/>
    <property type="match status" value="1"/>
</dbReference>